<feature type="compositionally biased region" description="Basic and acidic residues" evidence="1">
    <location>
        <begin position="226"/>
        <end position="235"/>
    </location>
</feature>
<evidence type="ECO:0000313" key="3">
    <source>
        <dbReference type="Proteomes" id="UP000001056"/>
    </source>
</evidence>
<feature type="region of interest" description="Disordered" evidence="1">
    <location>
        <begin position="208"/>
        <end position="235"/>
    </location>
</feature>
<dbReference type="Proteomes" id="UP000001056">
    <property type="component" value="Unassembled WGS sequence"/>
</dbReference>
<gene>
    <name evidence="2" type="ORF">CHGG_05307</name>
</gene>
<dbReference type="RefSeq" id="XP_001221402.1">
    <property type="nucleotide sequence ID" value="XM_001221401.1"/>
</dbReference>
<name>Q2H7Q8_CHAGB</name>
<organism evidence="2 3">
    <name type="scientific">Chaetomium globosum (strain ATCC 6205 / CBS 148.51 / DSM 1962 / NBRC 6347 / NRRL 1970)</name>
    <name type="common">Soil fungus</name>
    <dbReference type="NCBI Taxonomy" id="306901"/>
    <lineage>
        <taxon>Eukaryota</taxon>
        <taxon>Fungi</taxon>
        <taxon>Dikarya</taxon>
        <taxon>Ascomycota</taxon>
        <taxon>Pezizomycotina</taxon>
        <taxon>Sordariomycetes</taxon>
        <taxon>Sordariomycetidae</taxon>
        <taxon>Sordariales</taxon>
        <taxon>Chaetomiaceae</taxon>
        <taxon>Chaetomium</taxon>
    </lineage>
</organism>
<reference evidence="3" key="1">
    <citation type="journal article" date="2015" name="Genome Announc.">
        <title>Draft genome sequence of the cellulolytic fungus Chaetomium globosum.</title>
        <authorList>
            <person name="Cuomo C.A."/>
            <person name="Untereiner W.A."/>
            <person name="Ma L.-J."/>
            <person name="Grabherr M."/>
            <person name="Birren B.W."/>
        </authorList>
    </citation>
    <scope>NUCLEOTIDE SEQUENCE [LARGE SCALE GENOMIC DNA]</scope>
    <source>
        <strain evidence="3">ATCC 6205 / CBS 148.51 / DSM 1962 / NBRC 6347 / NRRL 1970</strain>
    </source>
</reference>
<keyword evidence="3" id="KW-1185">Reference proteome</keyword>
<dbReference type="OrthoDB" id="4177740at2759"/>
<sequence length="235" mass="26370">MSDQTADIPLRPSDLSALRRHKVMALPAPSSGRPDESESFLPIYCIAINLVARWETWAQPEQGKMCTNPIENREPEEISKQERPKLLFSSFEFTYNLVPGAGRTVMPEAWEPLRGGYGYTPVYTYFPSHPFVLKDEAKGLPHIASGVTDSEDPRSDSVLRARITQIHYDGQHLGIRQSRLLSFKGPEPTPDAYLMIRWMTAMPIGDTEYKSPRGSEDVAEANEATGRAEDVNFKA</sequence>
<accession>Q2H7Q8</accession>
<dbReference type="GeneID" id="4391491"/>
<dbReference type="EMBL" id="CH408031">
    <property type="protein sequence ID" value="EAQ88688.1"/>
    <property type="molecule type" value="Genomic_DNA"/>
</dbReference>
<dbReference type="HOGENOM" id="CLU_1180093_0_0_1"/>
<dbReference type="VEuPathDB" id="FungiDB:CHGG_05307"/>
<dbReference type="AlphaFoldDB" id="Q2H7Q8"/>
<protein>
    <submittedName>
        <fullName evidence="2">Uncharacterized protein</fullName>
    </submittedName>
</protein>
<evidence type="ECO:0000313" key="2">
    <source>
        <dbReference type="EMBL" id="EAQ88688.1"/>
    </source>
</evidence>
<proteinExistence type="predicted"/>
<dbReference type="InParanoid" id="Q2H7Q8"/>
<evidence type="ECO:0000256" key="1">
    <source>
        <dbReference type="SAM" id="MobiDB-lite"/>
    </source>
</evidence>